<keyword evidence="3" id="KW-1185">Reference proteome</keyword>
<dbReference type="EMBL" id="WSRR01000004">
    <property type="protein sequence ID" value="MVX60462.1"/>
    <property type="molecule type" value="Genomic_DNA"/>
</dbReference>
<reference evidence="2 3" key="1">
    <citation type="submission" date="2019-12" db="EMBL/GenBank/DDBJ databases">
        <title>Microbes associate with the intestines of laboratory mice.</title>
        <authorList>
            <person name="Navarre W."/>
            <person name="Wong E."/>
        </authorList>
    </citation>
    <scope>NUCLEOTIDE SEQUENCE [LARGE SCALE GENOMIC DNA]</scope>
    <source>
        <strain evidence="2 3">NM66_B29</strain>
    </source>
</reference>
<dbReference type="RefSeq" id="WP_160345002.1">
    <property type="nucleotide sequence ID" value="NZ_JAOAKZ010000042.1"/>
</dbReference>
<keyword evidence="1" id="KW-0175">Coiled coil</keyword>
<proteinExistence type="predicted"/>
<organism evidence="2 3">
    <name type="scientific">Adlercreutzia mucosicola</name>
    <dbReference type="NCBI Taxonomy" id="580026"/>
    <lineage>
        <taxon>Bacteria</taxon>
        <taxon>Bacillati</taxon>
        <taxon>Actinomycetota</taxon>
        <taxon>Coriobacteriia</taxon>
        <taxon>Eggerthellales</taxon>
        <taxon>Eggerthellaceae</taxon>
        <taxon>Adlercreutzia</taxon>
    </lineage>
</organism>
<accession>A0A6N8JLL4</accession>
<dbReference type="Proteomes" id="UP000463388">
    <property type="component" value="Unassembled WGS sequence"/>
</dbReference>
<sequence length="77" mass="8114">MADKDTLMKEFVETEAAKTEDAVADLERIEEEVAAEATSSAEFEDALGNEQAAAEAAETAFEFDQAKIGTAGIGEAL</sequence>
<gene>
    <name evidence="2" type="ORF">GKZ27_03165</name>
</gene>
<comment type="caution">
    <text evidence="2">The sequence shown here is derived from an EMBL/GenBank/DDBJ whole genome shotgun (WGS) entry which is preliminary data.</text>
</comment>
<feature type="coiled-coil region" evidence="1">
    <location>
        <begin position="9"/>
        <end position="36"/>
    </location>
</feature>
<dbReference type="AlphaFoldDB" id="A0A6N8JLL4"/>
<evidence type="ECO:0000313" key="2">
    <source>
        <dbReference type="EMBL" id="MVX60462.1"/>
    </source>
</evidence>
<protein>
    <submittedName>
        <fullName evidence="2">BAG1 BAG family molecular chaperone regulator 1</fullName>
    </submittedName>
</protein>
<evidence type="ECO:0000256" key="1">
    <source>
        <dbReference type="SAM" id="Coils"/>
    </source>
</evidence>
<evidence type="ECO:0000313" key="3">
    <source>
        <dbReference type="Proteomes" id="UP000463388"/>
    </source>
</evidence>
<name>A0A6N8JLL4_9ACTN</name>